<accession>A0ABT9B554</accession>
<gene>
    <name evidence="2" type="ORF">Q5H93_00985</name>
</gene>
<reference evidence="2" key="1">
    <citation type="submission" date="2023-07" db="EMBL/GenBank/DDBJ databases">
        <authorList>
            <person name="Kim M.K."/>
        </authorList>
    </citation>
    <scope>NUCLEOTIDE SEQUENCE</scope>
    <source>
        <strain evidence="2">ASUV-10-1</strain>
    </source>
</reference>
<dbReference type="InterPro" id="IPR034660">
    <property type="entry name" value="DinB/YfiT-like"/>
</dbReference>
<evidence type="ECO:0000313" key="3">
    <source>
        <dbReference type="Proteomes" id="UP001176429"/>
    </source>
</evidence>
<keyword evidence="3" id="KW-1185">Reference proteome</keyword>
<dbReference type="EMBL" id="JAUQSY010000001">
    <property type="protein sequence ID" value="MDO7873288.1"/>
    <property type="molecule type" value="Genomic_DNA"/>
</dbReference>
<comment type="caution">
    <text evidence="2">The sequence shown here is derived from an EMBL/GenBank/DDBJ whole genome shotgun (WGS) entry which is preliminary data.</text>
</comment>
<dbReference type="Gene3D" id="1.20.120.450">
    <property type="entry name" value="dinb family like domain"/>
    <property type="match status" value="1"/>
</dbReference>
<dbReference type="SUPFAM" id="SSF109854">
    <property type="entry name" value="DinB/YfiT-like putative metalloenzymes"/>
    <property type="match status" value="1"/>
</dbReference>
<proteinExistence type="predicted"/>
<feature type="domain" description="DinB-like" evidence="1">
    <location>
        <begin position="23"/>
        <end position="149"/>
    </location>
</feature>
<dbReference type="InterPro" id="IPR024775">
    <property type="entry name" value="DinB-like"/>
</dbReference>
<evidence type="ECO:0000259" key="1">
    <source>
        <dbReference type="Pfam" id="PF12867"/>
    </source>
</evidence>
<evidence type="ECO:0000313" key="2">
    <source>
        <dbReference type="EMBL" id="MDO7873288.1"/>
    </source>
</evidence>
<organism evidence="2 3">
    <name type="scientific">Hymenobacter aranciens</name>
    <dbReference type="NCBI Taxonomy" id="3063996"/>
    <lineage>
        <taxon>Bacteria</taxon>
        <taxon>Pseudomonadati</taxon>
        <taxon>Bacteroidota</taxon>
        <taxon>Cytophagia</taxon>
        <taxon>Cytophagales</taxon>
        <taxon>Hymenobacteraceae</taxon>
        <taxon>Hymenobacter</taxon>
    </lineage>
</organism>
<protein>
    <submittedName>
        <fullName evidence="2">DinB family protein</fullName>
    </submittedName>
</protein>
<dbReference type="Pfam" id="PF12867">
    <property type="entry name" value="DinB_2"/>
    <property type="match status" value="1"/>
</dbReference>
<sequence>MEKAARTALVAELIALITKGNAHATFEEAVADLTPEIWNQHVPEVPYTIWHLAEHVRIAQWDILEFSLDARHQSPEWPAGYWPAKDATADEQTWQHTLDQISADRQRFIDLLQNPATDLLAPLPHGTGQNILREALLIGDHNAYHTSEIILLRRLLKAWK</sequence>
<dbReference type="Proteomes" id="UP001176429">
    <property type="component" value="Unassembled WGS sequence"/>
</dbReference>
<name>A0ABT9B554_9BACT</name>
<dbReference type="RefSeq" id="WP_305004603.1">
    <property type="nucleotide sequence ID" value="NZ_JAUQSY010000001.1"/>
</dbReference>